<gene>
    <name evidence="4" type="ORF">SAMN04487907_10715</name>
</gene>
<reference evidence="5" key="1">
    <citation type="submission" date="2016-10" db="EMBL/GenBank/DDBJ databases">
        <authorList>
            <person name="Varghese N."/>
            <person name="Submissions S."/>
        </authorList>
    </citation>
    <scope>NUCLEOTIDE SEQUENCE [LARGE SCALE GENOMIC DNA]</scope>
    <source>
        <strain evidence="5">DSM 24499</strain>
    </source>
</reference>
<accession>A0A1I1L3L3</accession>
<protein>
    <recommendedName>
        <fullName evidence="6">DUF1593 domain-containing protein</fullName>
    </recommendedName>
</protein>
<dbReference type="InterPro" id="IPR011483">
    <property type="entry name" value="Sde182_NH-like"/>
</dbReference>
<feature type="domain" description="Cellulose-binding Sde182 C-terminal" evidence="3">
    <location>
        <begin position="395"/>
        <end position="475"/>
    </location>
</feature>
<dbReference type="Gene3D" id="3.90.245.10">
    <property type="entry name" value="Ribonucleoside hydrolase-like"/>
    <property type="match status" value="1"/>
</dbReference>
<proteinExistence type="predicted"/>
<feature type="chain" id="PRO_5011738645" description="DUF1593 domain-containing protein" evidence="1">
    <location>
        <begin position="25"/>
        <end position="477"/>
    </location>
</feature>
<dbReference type="Pfam" id="PF21027">
    <property type="entry name" value="Sde0182_C"/>
    <property type="match status" value="1"/>
</dbReference>
<evidence type="ECO:0008006" key="6">
    <source>
        <dbReference type="Google" id="ProtNLM"/>
    </source>
</evidence>
<dbReference type="Pfam" id="PF07632">
    <property type="entry name" value="Sde182_NH-like"/>
    <property type="match status" value="1"/>
</dbReference>
<dbReference type="Proteomes" id="UP000199438">
    <property type="component" value="Unassembled WGS sequence"/>
</dbReference>
<dbReference type="RefSeq" id="WP_092543690.1">
    <property type="nucleotide sequence ID" value="NZ_FOKV01000007.1"/>
</dbReference>
<dbReference type="STRING" id="1334022.SAMN04487907_10715"/>
<evidence type="ECO:0000256" key="1">
    <source>
        <dbReference type="SAM" id="SignalP"/>
    </source>
</evidence>
<keyword evidence="1" id="KW-0732">Signal</keyword>
<feature type="signal peptide" evidence="1">
    <location>
        <begin position="1"/>
        <end position="24"/>
    </location>
</feature>
<evidence type="ECO:0000259" key="2">
    <source>
        <dbReference type="Pfam" id="PF07632"/>
    </source>
</evidence>
<dbReference type="InterPro" id="IPR036452">
    <property type="entry name" value="Ribo_hydro-like"/>
</dbReference>
<name>A0A1I1L3L3_9FLAO</name>
<dbReference type="Gene3D" id="2.60.40.10">
    <property type="entry name" value="Immunoglobulins"/>
    <property type="match status" value="1"/>
</dbReference>
<keyword evidence="5" id="KW-1185">Reference proteome</keyword>
<evidence type="ECO:0000313" key="5">
    <source>
        <dbReference type="Proteomes" id="UP000199438"/>
    </source>
</evidence>
<dbReference type="GO" id="GO:0016799">
    <property type="term" value="F:hydrolase activity, hydrolyzing N-glycosyl compounds"/>
    <property type="evidence" value="ECO:0007669"/>
    <property type="project" value="InterPro"/>
</dbReference>
<dbReference type="OrthoDB" id="253051at2"/>
<dbReference type="InterPro" id="IPR048527">
    <property type="entry name" value="Sde182_C"/>
</dbReference>
<dbReference type="InterPro" id="IPR013783">
    <property type="entry name" value="Ig-like_fold"/>
</dbReference>
<dbReference type="AlphaFoldDB" id="A0A1I1L3L3"/>
<organism evidence="4 5">
    <name type="scientific">Zunongwangia mangrovi</name>
    <dbReference type="NCBI Taxonomy" id="1334022"/>
    <lineage>
        <taxon>Bacteria</taxon>
        <taxon>Pseudomonadati</taxon>
        <taxon>Bacteroidota</taxon>
        <taxon>Flavobacteriia</taxon>
        <taxon>Flavobacteriales</taxon>
        <taxon>Flavobacteriaceae</taxon>
        <taxon>Zunongwangia</taxon>
    </lineage>
</organism>
<dbReference type="EMBL" id="FOKV01000007">
    <property type="protein sequence ID" value="SFC67112.1"/>
    <property type="molecule type" value="Genomic_DNA"/>
</dbReference>
<evidence type="ECO:0000259" key="3">
    <source>
        <dbReference type="Pfam" id="PF21027"/>
    </source>
</evidence>
<sequence length="477" mass="55129">MKVMCNKLLFLVFIILFSAKELNARNIEDKPRVIVTTDGEADDRASMVRFLLTANEFDIEGIINSSSQFHWEGGKGWNAFHPVSWIEEYINLYGEVYQNLLLHDSDYPSPEFLKSKWKVGNIKGNGEDNIRTEGAELIANVLLDKSDSRPVWIQAWGGVNTISRALKIIQEEHPERMKEVAGKMRLFLIWEQDETYQNYIRPNWEHYNIPIIISDQFDSMAYIWHKVLPEDIQVFFKAEWMTKNIIKGHGALCSVYENNQGAFNAEGDTPSFLYNIPNGLRSMDSPGYGGWGGRYKKIRNNVWMDPLPDSTYAYPNGQRSIHNSWSKQMENDTLSKKVAIRRNYFKPIWRWLDDVQNEFAARADWCVKDYSSANHHPEIILKRKMLNIEASPGDQITLDAGKSIDPDNDDLFFSWWHYNEADSYNGKTIPKSDLARTTITIPLDAKYGDTIHMICEVSDSGELSLSSYKRIIIRIKK</sequence>
<feature type="domain" description="Cellulose-binding Sde182 nucleoside hydrolase-like" evidence="2">
    <location>
        <begin position="32"/>
        <end position="295"/>
    </location>
</feature>
<evidence type="ECO:0000313" key="4">
    <source>
        <dbReference type="EMBL" id="SFC67112.1"/>
    </source>
</evidence>